<gene>
    <name evidence="2" type="ORF">E2C01_061180</name>
</gene>
<accession>A0A5B7H4J2</accession>
<proteinExistence type="predicted"/>
<comment type="caution">
    <text evidence="2">The sequence shown here is derived from an EMBL/GenBank/DDBJ whole genome shotgun (WGS) entry which is preliminary data.</text>
</comment>
<dbReference type="Proteomes" id="UP000324222">
    <property type="component" value="Unassembled WGS sequence"/>
</dbReference>
<keyword evidence="3" id="KW-1185">Reference proteome</keyword>
<evidence type="ECO:0000313" key="3">
    <source>
        <dbReference type="Proteomes" id="UP000324222"/>
    </source>
</evidence>
<feature type="region of interest" description="Disordered" evidence="1">
    <location>
        <begin position="103"/>
        <end position="139"/>
    </location>
</feature>
<dbReference type="EMBL" id="VSRR010025656">
    <property type="protein sequence ID" value="MPC67020.1"/>
    <property type="molecule type" value="Genomic_DNA"/>
</dbReference>
<protein>
    <submittedName>
        <fullName evidence="2">Uncharacterized protein</fullName>
    </submittedName>
</protein>
<name>A0A5B7H4J2_PORTR</name>
<evidence type="ECO:0000313" key="2">
    <source>
        <dbReference type="EMBL" id="MPC67020.1"/>
    </source>
</evidence>
<organism evidence="2 3">
    <name type="scientific">Portunus trituberculatus</name>
    <name type="common">Swimming crab</name>
    <name type="synonym">Neptunus trituberculatus</name>
    <dbReference type="NCBI Taxonomy" id="210409"/>
    <lineage>
        <taxon>Eukaryota</taxon>
        <taxon>Metazoa</taxon>
        <taxon>Ecdysozoa</taxon>
        <taxon>Arthropoda</taxon>
        <taxon>Crustacea</taxon>
        <taxon>Multicrustacea</taxon>
        <taxon>Malacostraca</taxon>
        <taxon>Eumalacostraca</taxon>
        <taxon>Eucarida</taxon>
        <taxon>Decapoda</taxon>
        <taxon>Pleocyemata</taxon>
        <taxon>Brachyura</taxon>
        <taxon>Eubrachyura</taxon>
        <taxon>Portunoidea</taxon>
        <taxon>Portunidae</taxon>
        <taxon>Portuninae</taxon>
        <taxon>Portunus</taxon>
    </lineage>
</organism>
<evidence type="ECO:0000256" key="1">
    <source>
        <dbReference type="SAM" id="MobiDB-lite"/>
    </source>
</evidence>
<reference evidence="2 3" key="1">
    <citation type="submission" date="2019-05" db="EMBL/GenBank/DDBJ databases">
        <title>Another draft genome of Portunus trituberculatus and its Hox gene families provides insights of decapod evolution.</title>
        <authorList>
            <person name="Jeong J.-H."/>
            <person name="Song I."/>
            <person name="Kim S."/>
            <person name="Choi T."/>
            <person name="Kim D."/>
            <person name="Ryu S."/>
            <person name="Kim W."/>
        </authorList>
    </citation>
    <scope>NUCLEOTIDE SEQUENCE [LARGE SCALE GENOMIC DNA]</scope>
    <source>
        <tissue evidence="2">Muscle</tissue>
    </source>
</reference>
<dbReference type="AlphaFoldDB" id="A0A5B7H4J2"/>
<sequence length="139" mass="15057">MFVFNYQSRYISIHSIMKVSTELLSQLVHKGDQGPREPFITYLSEFKDTPRGSVSGDDEAFHIFTPQSSSPCSNYCATPVAVFTATAVPTQPAQELVTAAVLPPDTDLPAGTQHHLPPDNPGVNAAPVHADDTVEEHPI</sequence>
<feature type="compositionally biased region" description="Basic and acidic residues" evidence="1">
    <location>
        <begin position="129"/>
        <end position="139"/>
    </location>
</feature>